<protein>
    <submittedName>
        <fullName evidence="2">Uncharacterized protein</fullName>
    </submittedName>
</protein>
<gene>
    <name evidence="2" type="ORF">KOEU_22650</name>
</gene>
<accession>A0A0M0EGW6</accession>
<dbReference type="AlphaFoldDB" id="A0A0M0EGW6"/>
<evidence type="ECO:0000256" key="1">
    <source>
        <dbReference type="SAM" id="Phobius"/>
    </source>
</evidence>
<keyword evidence="1" id="KW-0472">Membrane</keyword>
<sequence>MAPDMAAITAGTVMALAGVIIADMAIIMAARPNISGAAVAGAAVAAAPVAISMVVAHVVTSTVADRGAVEATVGRAVAVVVVPAARVAAVVAMVLVDRAAVAATVVAVVTAGPADIDAYGRFRLRNRPFFIRAPPHPTAGS</sequence>
<keyword evidence="1" id="KW-0812">Transmembrane</keyword>
<feature type="transmembrane region" description="Helical" evidence="1">
    <location>
        <begin position="37"/>
        <end position="56"/>
    </location>
</feature>
<proteinExistence type="predicted"/>
<reference evidence="2" key="1">
    <citation type="submission" date="2015-08" db="EMBL/GenBank/DDBJ databases">
        <title>Draft genome sequence of Komagataeibacter europaeus CECT 8546 a cellulose producer strain from vinegar produced by the traditional method.</title>
        <authorList>
            <person name="Poehlein A."/>
            <person name="Valera M.J."/>
            <person name="Haack F.S."/>
            <person name="Mas A."/>
            <person name="Daniel R."/>
            <person name="Streit W.R."/>
            <person name="Mateo E."/>
        </authorList>
    </citation>
    <scope>NUCLEOTIDE SEQUENCE [LARGE SCALE GENOMIC DNA]</scope>
    <source>
        <strain evidence="2">CECT 8546</strain>
    </source>
</reference>
<evidence type="ECO:0000313" key="3">
    <source>
        <dbReference type="Proteomes" id="UP000037566"/>
    </source>
</evidence>
<feature type="transmembrane region" description="Helical" evidence="1">
    <location>
        <begin position="76"/>
        <end position="96"/>
    </location>
</feature>
<dbReference type="EMBL" id="LHUQ01000013">
    <property type="protein sequence ID" value="KON64196.1"/>
    <property type="molecule type" value="Genomic_DNA"/>
</dbReference>
<organism evidence="2 3">
    <name type="scientific">Komagataeibacter europaeus</name>
    <name type="common">Gluconacetobacter europaeus</name>
    <dbReference type="NCBI Taxonomy" id="33995"/>
    <lineage>
        <taxon>Bacteria</taxon>
        <taxon>Pseudomonadati</taxon>
        <taxon>Pseudomonadota</taxon>
        <taxon>Alphaproteobacteria</taxon>
        <taxon>Acetobacterales</taxon>
        <taxon>Acetobacteraceae</taxon>
        <taxon>Komagataeibacter</taxon>
    </lineage>
</organism>
<keyword evidence="3" id="KW-1185">Reference proteome</keyword>
<evidence type="ECO:0000313" key="2">
    <source>
        <dbReference type="EMBL" id="KON64196.1"/>
    </source>
</evidence>
<feature type="transmembrane region" description="Helical" evidence="1">
    <location>
        <begin position="6"/>
        <end position="30"/>
    </location>
</feature>
<dbReference type="PATRIC" id="fig|33995.3.peg.2522"/>
<dbReference type="Proteomes" id="UP000037566">
    <property type="component" value="Unassembled WGS sequence"/>
</dbReference>
<keyword evidence="1" id="KW-1133">Transmembrane helix</keyword>
<name>A0A0M0EGW6_KOMEU</name>
<comment type="caution">
    <text evidence="2">The sequence shown here is derived from an EMBL/GenBank/DDBJ whole genome shotgun (WGS) entry which is preliminary data.</text>
</comment>